<name>X5E4A1_9BACT</name>
<dbReference type="AlphaFoldDB" id="X5E4A1"/>
<reference evidence="2 4" key="2">
    <citation type="submission" date="2016-10" db="EMBL/GenBank/DDBJ databases">
        <authorList>
            <person name="de Groot N.N."/>
        </authorList>
    </citation>
    <scope>NUCLEOTIDE SEQUENCE [LARGE SCALE GENOMIC DNA]</scope>
    <source>
        <strain evidence="2 4">DSM 25947</strain>
    </source>
</reference>
<evidence type="ECO:0000313" key="1">
    <source>
        <dbReference type="EMBL" id="AHW61441.1"/>
    </source>
</evidence>
<gene>
    <name evidence="1" type="ORF">FH5T_01245</name>
    <name evidence="2" type="ORF">SAMN05444285_106106</name>
</gene>
<evidence type="ECO:0000313" key="3">
    <source>
        <dbReference type="Proteomes" id="UP000023772"/>
    </source>
</evidence>
<keyword evidence="3" id="KW-1185">Reference proteome</keyword>
<dbReference type="RefSeq" id="WP_038554513.1">
    <property type="nucleotide sequence ID" value="NZ_FOHT01000006.1"/>
</dbReference>
<accession>X5E4A1</accession>
<dbReference type="EMBL" id="FOHT01000006">
    <property type="protein sequence ID" value="SET12930.1"/>
    <property type="molecule type" value="Genomic_DNA"/>
</dbReference>
<dbReference type="STRING" id="1168034.FH5T_01245"/>
<dbReference type="Proteomes" id="UP000181981">
    <property type="component" value="Unassembled WGS sequence"/>
</dbReference>
<dbReference type="KEGG" id="dori:FH5T_01245"/>
<organism evidence="2 4">
    <name type="scientific">Draconibacterium orientale</name>
    <dbReference type="NCBI Taxonomy" id="1168034"/>
    <lineage>
        <taxon>Bacteria</taxon>
        <taxon>Pseudomonadati</taxon>
        <taxon>Bacteroidota</taxon>
        <taxon>Bacteroidia</taxon>
        <taxon>Marinilabiliales</taxon>
        <taxon>Prolixibacteraceae</taxon>
        <taxon>Draconibacterium</taxon>
    </lineage>
</organism>
<dbReference type="EMBL" id="CP007451">
    <property type="protein sequence ID" value="AHW61441.1"/>
    <property type="molecule type" value="Genomic_DNA"/>
</dbReference>
<dbReference type="Proteomes" id="UP000023772">
    <property type="component" value="Chromosome"/>
</dbReference>
<proteinExistence type="predicted"/>
<reference evidence="1 3" key="1">
    <citation type="submission" date="2014-03" db="EMBL/GenBank/DDBJ databases">
        <title>Complete genome sequence of a deeply braunched marine Bacteroidia bacterium Draconibacterium orientale type strain FH5T.</title>
        <authorList>
            <person name="Li X."/>
            <person name="Wang X."/>
            <person name="Xie Z."/>
            <person name="Du Z."/>
            <person name="Chen G."/>
        </authorList>
    </citation>
    <scope>NUCLEOTIDE SEQUENCE [LARGE SCALE GENOMIC DNA]</scope>
    <source>
        <strain evidence="1 3">FH5</strain>
    </source>
</reference>
<sequence>MNTFIDQFVEVFADNEYKADVQHYCELNGKSSSKELKKYLEKHFRKFKREYLGVNSDRKDELYSTMLASLNRILTDFTPAYKEVMDSNNSSLKELFNVKLTILKRLNEFISSNPTHAELSAKDIVYYFTVKNDFKYKYDIYLNNLYYGLKDDLKYINCTPEQFKMLFRPEGKKRMKTPEPIIWLSAYSHLLHFIKCLVDADFIPNTKKPSFNIIARNLFYEKEDGKYFRQSGTKRDVKDLTKFPYVDIKNMVVDKLNLKTRPSSELKK</sequence>
<evidence type="ECO:0000313" key="2">
    <source>
        <dbReference type="EMBL" id="SET12930.1"/>
    </source>
</evidence>
<evidence type="ECO:0000313" key="4">
    <source>
        <dbReference type="Proteomes" id="UP000181981"/>
    </source>
</evidence>
<evidence type="ECO:0008006" key="5">
    <source>
        <dbReference type="Google" id="ProtNLM"/>
    </source>
</evidence>
<dbReference type="HOGENOM" id="CLU_1037201_0_0_10"/>
<protein>
    <recommendedName>
        <fullName evidence="5">RteC protein</fullName>
    </recommendedName>
</protein>